<protein>
    <submittedName>
        <fullName evidence="5">Conjugal transfer protein (TraA-like protein)</fullName>
    </submittedName>
</protein>
<evidence type="ECO:0000313" key="5">
    <source>
        <dbReference type="EMBL" id="AXV05779.1"/>
    </source>
</evidence>
<dbReference type="GO" id="GO:0017116">
    <property type="term" value="F:single-stranded DNA helicase activity"/>
    <property type="evidence" value="ECO:0007669"/>
    <property type="project" value="TreeGrafter"/>
</dbReference>
<keyword evidence="1" id="KW-0547">Nucleotide-binding</keyword>
<dbReference type="RefSeq" id="WP_114590531.1">
    <property type="nucleotide sequence ID" value="NZ_CP031165.1"/>
</dbReference>
<dbReference type="InterPro" id="IPR050534">
    <property type="entry name" value="Coronavir_polyprotein_1ab"/>
</dbReference>
<feature type="region of interest" description="Disordered" evidence="3">
    <location>
        <begin position="999"/>
        <end position="1056"/>
    </location>
</feature>
<dbReference type="Gene3D" id="2.30.30.940">
    <property type="match status" value="1"/>
</dbReference>
<dbReference type="NCBIfam" id="NF041492">
    <property type="entry name" value="MobF"/>
    <property type="match status" value="1"/>
</dbReference>
<dbReference type="EMBL" id="CP031165">
    <property type="protein sequence ID" value="AXV05779.1"/>
    <property type="molecule type" value="Genomic_DNA"/>
</dbReference>
<dbReference type="GO" id="GO:0006310">
    <property type="term" value="P:DNA recombination"/>
    <property type="evidence" value="ECO:0007669"/>
    <property type="project" value="TreeGrafter"/>
</dbReference>
<keyword evidence="6" id="KW-1185">Reference proteome</keyword>
<dbReference type="CDD" id="cd18809">
    <property type="entry name" value="SF1_C_RecD"/>
    <property type="match status" value="1"/>
</dbReference>
<dbReference type="AlphaFoldDB" id="A0A346XU82"/>
<evidence type="ECO:0000256" key="2">
    <source>
        <dbReference type="ARBA" id="ARBA00022840"/>
    </source>
</evidence>
<reference evidence="5 6" key="1">
    <citation type="submission" date="2018-09" db="EMBL/GenBank/DDBJ databases">
        <title>Complete genome sequence of Euzebya sp. DY32-46 isolated from seawater of Pacific Ocean.</title>
        <authorList>
            <person name="Xu L."/>
            <person name="Wu Y.-H."/>
            <person name="Xu X.-W."/>
        </authorList>
    </citation>
    <scope>NUCLEOTIDE SEQUENCE [LARGE SCALE GENOMIC DNA]</scope>
    <source>
        <strain evidence="5 6">DY32-46</strain>
    </source>
</reference>
<accession>A0A346XU82</accession>
<dbReference type="SUPFAM" id="SSF52540">
    <property type="entry name" value="P-loop containing nucleoside triphosphate hydrolases"/>
    <property type="match status" value="2"/>
</dbReference>
<dbReference type="OrthoDB" id="4524286at2"/>
<dbReference type="Pfam" id="PF08751">
    <property type="entry name" value="TrwC"/>
    <property type="match status" value="1"/>
</dbReference>
<dbReference type="Proteomes" id="UP000264006">
    <property type="component" value="Chromosome"/>
</dbReference>
<dbReference type="Gene3D" id="3.40.50.300">
    <property type="entry name" value="P-loop containing nucleotide triphosphate hydrolases"/>
    <property type="match status" value="2"/>
</dbReference>
<dbReference type="KEGG" id="euz:DVS28_a1078"/>
<dbReference type="Pfam" id="PF13604">
    <property type="entry name" value="AAA_30"/>
    <property type="match status" value="1"/>
</dbReference>
<organism evidence="5 6">
    <name type="scientific">Euzebya pacifica</name>
    <dbReference type="NCBI Taxonomy" id="1608957"/>
    <lineage>
        <taxon>Bacteria</taxon>
        <taxon>Bacillati</taxon>
        <taxon>Actinomycetota</taxon>
        <taxon>Nitriliruptoria</taxon>
        <taxon>Euzebyales</taxon>
    </lineage>
</organism>
<evidence type="ECO:0000256" key="3">
    <source>
        <dbReference type="SAM" id="MobiDB-lite"/>
    </source>
</evidence>
<dbReference type="InterPro" id="IPR027417">
    <property type="entry name" value="P-loop_NTPase"/>
</dbReference>
<feature type="domain" description="TrwC relaxase" evidence="4">
    <location>
        <begin position="10"/>
        <end position="360"/>
    </location>
</feature>
<feature type="compositionally biased region" description="Basic and acidic residues" evidence="3">
    <location>
        <begin position="1046"/>
        <end position="1056"/>
    </location>
</feature>
<dbReference type="GO" id="GO:0009338">
    <property type="term" value="C:exodeoxyribonuclease V complex"/>
    <property type="evidence" value="ECO:0007669"/>
    <property type="project" value="TreeGrafter"/>
</dbReference>
<keyword evidence="2" id="KW-0067">ATP-binding</keyword>
<sequence>MTVSMRAMSAGDGYRYLIGSVIVGDGPRDRSLPLVAYYAQSGTPAGRWLGSGLSAVGLAEGAEVTEDHLALLLGAGRHPVNGGKLGHAYPRYTTVAERVAARLRQLPAGVARGTADRITAEEAARPTRRAVAGYDLTFSVPKSVSAWWALADDATRRGIVEVHHAAVRDVLALMEREVAATRAGAKGPHGGVLQLDVDGLMAAAFDHWDSRAGDPQLHTHVVVSNKVRTSSDGRWRALDGRPLHAALVALSEHYNALLADGLTGRFGVDWEQRQRGRDRTPAWEIATVPQSLVEAFSQRSRRVDEATDRLVDAHRTQHGTTPGRQTVIRLRQQATLATRPAKQQHSLAALTRAWSARAREVLGFDAAWLSVAPRNGEQSRASAGPMDPRAIHGCALVVLDVVSERRATWTRWNLVAEATRQTMHLRYGSTAEREEAVAAIVASAQRQSLPITPPDLAAVPADLQRADGSSRLRPRHATRYTSRHLLDAEDRLVQRSRSRRTGLQIPPAESGAVAAVAAGLSADQHAAVDQIATSGLQVDLLVGPAGTGKTRTLAILRALWEQHHGPGSVVGLAPSAAAAAVLGEELRIPTDNTAKWLHDHTRNGRRLDSGQLLIIDEASLASTRALDLLTGHAQAVGAKVLMVGDPQQLGPVGAGGVLGLLAGSRADHPRLEQVHRFHHEWEREASLRLRDGNLNAVSAYAEHGRLHEWAPEEVLQRAHDAWRADVDAGMASMLISPSQDQVTALNQLARNHRQVSGEVEAGDAAVLHDGTAAGVGDWVITRRNARRHRTSAGRWIRNGDRWTVTQLHVDGSLTLTGNDPHGGEVTLPASYVAAHVDLGYAITTHRAQGATVDTAHCIIGPSSTRESLYVALTRGRQANHAWIADGRDGSSVLAEVLRRTGQTRSATESLAREQDRWTSTAQLIAEYETIAASAGPTPSAETARALAERRQLLHQQGDQLLRAAIAERQPWLLRIGKPPVDRGRRQQWLTHARTIALHRDRHEITSPEPLGHGPRESVPGAVKARQAARALQDLRRQGTPSTHRPPARESSRGLAW</sequence>
<evidence type="ECO:0000313" key="6">
    <source>
        <dbReference type="Proteomes" id="UP000264006"/>
    </source>
</evidence>
<name>A0A346XU82_9ACTN</name>
<evidence type="ECO:0000256" key="1">
    <source>
        <dbReference type="ARBA" id="ARBA00022741"/>
    </source>
</evidence>
<dbReference type="SUPFAM" id="SSF55464">
    <property type="entry name" value="Origin of replication-binding domain, RBD-like"/>
    <property type="match status" value="1"/>
</dbReference>
<proteinExistence type="predicted"/>
<gene>
    <name evidence="5" type="ORF">DVS28_a1078</name>
</gene>
<dbReference type="PANTHER" id="PTHR43788:SF6">
    <property type="entry name" value="DNA HELICASE B"/>
    <property type="match status" value="1"/>
</dbReference>
<dbReference type="GO" id="GO:0005524">
    <property type="term" value="F:ATP binding"/>
    <property type="evidence" value="ECO:0007669"/>
    <property type="project" value="UniProtKB-KW"/>
</dbReference>
<dbReference type="InterPro" id="IPR014862">
    <property type="entry name" value="TrwC"/>
</dbReference>
<evidence type="ECO:0000259" key="4">
    <source>
        <dbReference type="Pfam" id="PF08751"/>
    </source>
</evidence>
<dbReference type="PANTHER" id="PTHR43788">
    <property type="entry name" value="DNA2/NAM7 HELICASE FAMILY MEMBER"/>
    <property type="match status" value="1"/>
</dbReference>